<organism evidence="13 14">
    <name type="scientific">Arsenophonus nasoniae</name>
    <name type="common">son-killer infecting Nasonia vitripennis</name>
    <dbReference type="NCBI Taxonomy" id="638"/>
    <lineage>
        <taxon>Bacteria</taxon>
        <taxon>Pseudomonadati</taxon>
        <taxon>Pseudomonadota</taxon>
        <taxon>Gammaproteobacteria</taxon>
        <taxon>Enterobacterales</taxon>
        <taxon>Morganellaceae</taxon>
        <taxon>Arsenophonus</taxon>
    </lineage>
</organism>
<dbReference type="EC" id="3.4.17.13" evidence="13"/>
<sequence length="181" mass="20641">MVKLQPLLKYCMRPIPALVIPLLLSACNSPNSSLYKTQSNSLYQVSQAEFEQLVRNVEIKTKILEQYANWRGVAYRFGGTTKKGIDCSAFTQRIFSEKFGVDLPRSTNEQQYTGHWVKQQNLRPGDLVFFRTGSTNRHVGIYIGNDKFVHASTSSGVTVSAINDDYWSKRYYAARRIIDTN</sequence>
<keyword evidence="7" id="KW-0472">Membrane</keyword>
<keyword evidence="5 13" id="KW-0378">Hydrolase</keyword>
<evidence type="ECO:0000259" key="11">
    <source>
        <dbReference type="PROSITE" id="PS51935"/>
    </source>
</evidence>
<dbReference type="EMBL" id="CP123498">
    <property type="protein sequence ID" value="WGL96563.1"/>
    <property type="molecule type" value="Genomic_DNA"/>
</dbReference>
<evidence type="ECO:0000256" key="9">
    <source>
        <dbReference type="ARBA" id="ARBA00023288"/>
    </source>
</evidence>
<dbReference type="AlphaFoldDB" id="A0AA95GJT4"/>
<comment type="subcellular location">
    <subcellularLocation>
        <location evidence="1">Membrane</location>
        <topology evidence="1">Lipid-anchor</topology>
    </subcellularLocation>
</comment>
<dbReference type="EMBL" id="CP123504">
    <property type="protein sequence ID" value="WGM00333.1"/>
    <property type="molecule type" value="Genomic_DNA"/>
</dbReference>
<feature type="signal peptide" evidence="10">
    <location>
        <begin position="1"/>
        <end position="26"/>
    </location>
</feature>
<dbReference type="GO" id="GO:0006508">
    <property type="term" value="P:proteolysis"/>
    <property type="evidence" value="ECO:0007669"/>
    <property type="project" value="UniProtKB-KW"/>
</dbReference>
<keyword evidence="8" id="KW-0564">Palmitate</keyword>
<comment type="similarity">
    <text evidence="2">Belongs to the peptidase C40 family.</text>
</comment>
<reference evidence="13" key="1">
    <citation type="submission" date="2023-04" db="EMBL/GenBank/DDBJ databases">
        <title>Genome dynamics across the evolutionary transition to endosymbiosis.</title>
        <authorList>
            <person name="Siozios S."/>
            <person name="Nadal-Jimenez P."/>
            <person name="Azagi T."/>
            <person name="Sprong H."/>
            <person name="Frost C.L."/>
            <person name="Parratt S.R."/>
            <person name="Taylor G."/>
            <person name="Brettell L."/>
            <person name="Lew K.C."/>
            <person name="Croft L."/>
            <person name="King K.C."/>
            <person name="Brockhurst M.A."/>
            <person name="Hypsa V."/>
            <person name="Novakova E."/>
            <person name="Darby A.C."/>
            <person name="Hurst G.D.D."/>
        </authorList>
    </citation>
    <scope>NUCLEOTIDE SEQUENCE</scope>
    <source>
        <strain evidence="12">AIh</strain>
        <strain evidence="13">APv</strain>
    </source>
</reference>
<evidence type="ECO:0000256" key="3">
    <source>
        <dbReference type="ARBA" id="ARBA00022670"/>
    </source>
</evidence>
<dbReference type="Gene3D" id="3.90.1720.10">
    <property type="entry name" value="endopeptidase domain like (from Nostoc punctiforme)"/>
    <property type="match status" value="1"/>
</dbReference>
<dbReference type="GO" id="GO:0106415">
    <property type="term" value="F:muramoyltetrapeptide carboxypeptidase activity"/>
    <property type="evidence" value="ECO:0007669"/>
    <property type="project" value="UniProtKB-EC"/>
</dbReference>
<evidence type="ECO:0000256" key="2">
    <source>
        <dbReference type="ARBA" id="ARBA00007074"/>
    </source>
</evidence>
<evidence type="ECO:0000256" key="10">
    <source>
        <dbReference type="SAM" id="SignalP"/>
    </source>
</evidence>
<dbReference type="GO" id="GO:0016020">
    <property type="term" value="C:membrane"/>
    <property type="evidence" value="ECO:0007669"/>
    <property type="project" value="UniProtKB-SubCell"/>
</dbReference>
<proteinExistence type="inferred from homology"/>
<dbReference type="PROSITE" id="PS51257">
    <property type="entry name" value="PROKAR_LIPOPROTEIN"/>
    <property type="match status" value="1"/>
</dbReference>
<protein>
    <submittedName>
        <fullName evidence="13">Bifunctional murein DD-endopeptidase/murein LD-carboxypeptidase</fullName>
        <ecNumber evidence="13">3.4.17.13</ecNumber>
    </submittedName>
</protein>
<evidence type="ECO:0000256" key="4">
    <source>
        <dbReference type="ARBA" id="ARBA00022729"/>
    </source>
</evidence>
<dbReference type="Proteomes" id="UP001177595">
    <property type="component" value="Chromosome"/>
</dbReference>
<dbReference type="GO" id="GO:0008234">
    <property type="term" value="F:cysteine-type peptidase activity"/>
    <property type="evidence" value="ECO:0007669"/>
    <property type="project" value="UniProtKB-KW"/>
</dbReference>
<dbReference type="Pfam" id="PF00877">
    <property type="entry name" value="NLPC_P60"/>
    <property type="match status" value="1"/>
</dbReference>
<dbReference type="PROSITE" id="PS51935">
    <property type="entry name" value="NLPC_P60"/>
    <property type="match status" value="1"/>
</dbReference>
<keyword evidence="4 10" id="KW-0732">Signal</keyword>
<dbReference type="NCBIfam" id="NF008096">
    <property type="entry name" value="PRK10838.1"/>
    <property type="match status" value="1"/>
</dbReference>
<accession>A0AA95GJT4</accession>
<evidence type="ECO:0000256" key="8">
    <source>
        <dbReference type="ARBA" id="ARBA00023139"/>
    </source>
</evidence>
<feature type="chain" id="PRO_5041590769" evidence="10">
    <location>
        <begin position="27"/>
        <end position="181"/>
    </location>
</feature>
<evidence type="ECO:0000313" key="14">
    <source>
        <dbReference type="Proteomes" id="UP001177595"/>
    </source>
</evidence>
<name>A0AA95GJT4_9GAMM</name>
<dbReference type="Proteomes" id="UP001177597">
    <property type="component" value="Chromosome"/>
</dbReference>
<dbReference type="InterPro" id="IPR000064">
    <property type="entry name" value="NLP_P60_dom"/>
</dbReference>
<keyword evidence="6" id="KW-0788">Thiol protease</keyword>
<dbReference type="PANTHER" id="PTHR47360:SF3">
    <property type="entry name" value="MUREIN DD-ENDOPEPTIDASE MEPS_MUREIN LD-CARBOXYPEPTIDASE"/>
    <property type="match status" value="1"/>
</dbReference>
<dbReference type="PANTHER" id="PTHR47360">
    <property type="entry name" value="MUREIN DD-ENDOPEPTIDASE MEPS/MUREIN LD-CARBOXYPEPTIDASE"/>
    <property type="match status" value="1"/>
</dbReference>
<evidence type="ECO:0000256" key="5">
    <source>
        <dbReference type="ARBA" id="ARBA00022801"/>
    </source>
</evidence>
<evidence type="ECO:0000256" key="6">
    <source>
        <dbReference type="ARBA" id="ARBA00022807"/>
    </source>
</evidence>
<keyword evidence="9" id="KW-0449">Lipoprotein</keyword>
<dbReference type="RefSeq" id="WP_280623918.1">
    <property type="nucleotide sequence ID" value="NZ_CP123498.1"/>
</dbReference>
<dbReference type="InterPro" id="IPR052062">
    <property type="entry name" value="Murein_DD/LD_carboxypeptidase"/>
</dbReference>
<gene>
    <name evidence="13" type="primary">mepS</name>
    <name evidence="12" type="ORF">QE207_08520</name>
    <name evidence="13" type="ORF">QE210_10625</name>
</gene>
<dbReference type="InterPro" id="IPR038765">
    <property type="entry name" value="Papain-like_cys_pep_sf"/>
</dbReference>
<evidence type="ECO:0000313" key="13">
    <source>
        <dbReference type="EMBL" id="WGM00333.1"/>
    </source>
</evidence>
<evidence type="ECO:0000256" key="1">
    <source>
        <dbReference type="ARBA" id="ARBA00004635"/>
    </source>
</evidence>
<dbReference type="SUPFAM" id="SSF54001">
    <property type="entry name" value="Cysteine proteinases"/>
    <property type="match status" value="1"/>
</dbReference>
<evidence type="ECO:0000256" key="7">
    <source>
        <dbReference type="ARBA" id="ARBA00023136"/>
    </source>
</evidence>
<feature type="domain" description="NlpC/P60" evidence="11">
    <location>
        <begin position="57"/>
        <end position="178"/>
    </location>
</feature>
<evidence type="ECO:0000313" key="12">
    <source>
        <dbReference type="EMBL" id="WGL96563.1"/>
    </source>
</evidence>
<keyword evidence="3" id="KW-0645">Protease</keyword>
<keyword evidence="13" id="KW-0121">Carboxypeptidase</keyword>